<evidence type="ECO:0000313" key="2">
    <source>
        <dbReference type="EMBL" id="MCL6698712.1"/>
    </source>
</evidence>
<evidence type="ECO:0000256" key="1">
    <source>
        <dbReference type="SAM" id="Phobius"/>
    </source>
</evidence>
<feature type="transmembrane region" description="Helical" evidence="1">
    <location>
        <begin position="40"/>
        <end position="59"/>
    </location>
</feature>
<feature type="transmembrane region" description="Helical" evidence="1">
    <location>
        <begin position="79"/>
        <end position="99"/>
    </location>
</feature>
<dbReference type="Proteomes" id="UP001203410">
    <property type="component" value="Unassembled WGS sequence"/>
</dbReference>
<keyword evidence="1" id="KW-1133">Transmembrane helix</keyword>
<comment type="caution">
    <text evidence="2">The sequence shown here is derived from an EMBL/GenBank/DDBJ whole genome shotgun (WGS) entry which is preliminary data.</text>
</comment>
<feature type="transmembrane region" description="Helical" evidence="1">
    <location>
        <begin position="111"/>
        <end position="130"/>
    </location>
</feature>
<dbReference type="InterPro" id="IPR009781">
    <property type="entry name" value="DUF1345"/>
</dbReference>
<reference evidence="2 3" key="1">
    <citation type="submission" date="2022-05" db="EMBL/GenBank/DDBJ databases">
        <authorList>
            <person name="Jo J.-H."/>
            <person name="Im W.-T."/>
        </authorList>
    </citation>
    <scope>NUCLEOTIDE SEQUENCE [LARGE SCALE GENOMIC DNA]</scope>
    <source>
        <strain evidence="2 3">NSE70-1</strain>
    </source>
</reference>
<feature type="transmembrane region" description="Helical" evidence="1">
    <location>
        <begin position="12"/>
        <end position="34"/>
    </location>
</feature>
<accession>A0ABT0RUK6</accession>
<keyword evidence="3" id="KW-1185">Reference proteome</keyword>
<feature type="transmembrane region" description="Helical" evidence="1">
    <location>
        <begin position="189"/>
        <end position="211"/>
    </location>
</feature>
<dbReference type="RefSeq" id="WP_249904105.1">
    <property type="nucleotide sequence ID" value="NZ_JAMGBA010000002.1"/>
</dbReference>
<evidence type="ECO:0000313" key="3">
    <source>
        <dbReference type="Proteomes" id="UP001203410"/>
    </source>
</evidence>
<gene>
    <name evidence="2" type="ORF">LZ496_07960</name>
</gene>
<sequence>MAKAADKLNRVAPWRFILFFALLAAGSWIGALLLGLVPGLLTGFNIAATVFLITCIPTLRDEPGQMRELAAKSDANRVVLLVVSALLTLVIFAAIVAELGLRDQLTLIDKLLVVASLILVWTFGNAVYAFHYAHLFYTSDAQGRDQAGLLFPGTKEPVMSDFAYFAFTLGVAVQTSDVQVTSQHLRKLVTIHCVIGFFFNLGVLALTINVLGAG</sequence>
<keyword evidence="1" id="KW-0472">Membrane</keyword>
<name>A0ABT0RUK6_9SPHN</name>
<keyword evidence="1" id="KW-0812">Transmembrane</keyword>
<proteinExistence type="predicted"/>
<dbReference type="EMBL" id="JAMGBA010000002">
    <property type="protein sequence ID" value="MCL6698712.1"/>
    <property type="molecule type" value="Genomic_DNA"/>
</dbReference>
<dbReference type="Pfam" id="PF07077">
    <property type="entry name" value="DUF1345"/>
    <property type="match status" value="1"/>
</dbReference>
<organism evidence="2 3">
    <name type="scientific">Sphingomonas caseinilyticus</name>
    <dbReference type="NCBI Taxonomy" id="2908205"/>
    <lineage>
        <taxon>Bacteria</taxon>
        <taxon>Pseudomonadati</taxon>
        <taxon>Pseudomonadota</taxon>
        <taxon>Alphaproteobacteria</taxon>
        <taxon>Sphingomonadales</taxon>
        <taxon>Sphingomonadaceae</taxon>
        <taxon>Sphingomonas</taxon>
    </lineage>
</organism>
<protein>
    <submittedName>
        <fullName evidence="2">DUF1345 domain-containing protein</fullName>
    </submittedName>
</protein>